<keyword evidence="5" id="KW-0547">Nucleotide-binding</keyword>
<dbReference type="GO" id="GO:1990573">
    <property type="term" value="P:potassium ion import across plasma membrane"/>
    <property type="evidence" value="ECO:0007669"/>
    <property type="project" value="TreeGrafter"/>
</dbReference>
<dbReference type="STRING" id="595494.Tola_1781"/>
<evidence type="ECO:0000256" key="4">
    <source>
        <dbReference type="ARBA" id="ARBA00022692"/>
    </source>
</evidence>
<dbReference type="InterPro" id="IPR023299">
    <property type="entry name" value="ATPase_P-typ_cyto_dom_N"/>
</dbReference>
<evidence type="ECO:0000256" key="9">
    <source>
        <dbReference type="ARBA" id="ARBA00022989"/>
    </source>
</evidence>
<dbReference type="FunFam" id="2.70.150.10:FF:000160">
    <property type="entry name" value="Sarcoplasmic/endoplasmic reticulum calcium ATPase 1"/>
    <property type="match status" value="1"/>
</dbReference>
<proteinExistence type="inferred from homology"/>
<dbReference type="GO" id="GO:0030007">
    <property type="term" value="P:intracellular potassium ion homeostasis"/>
    <property type="evidence" value="ECO:0007669"/>
    <property type="project" value="TreeGrafter"/>
</dbReference>
<dbReference type="SFLD" id="SFLDS00003">
    <property type="entry name" value="Haloacid_Dehalogenase"/>
    <property type="match status" value="1"/>
</dbReference>
<evidence type="ECO:0000313" key="13">
    <source>
        <dbReference type="EMBL" id="ACQ93391.1"/>
    </source>
</evidence>
<dbReference type="NCBIfam" id="TIGR01494">
    <property type="entry name" value="ATPase_P-type"/>
    <property type="match status" value="2"/>
</dbReference>
<dbReference type="GO" id="GO:0006883">
    <property type="term" value="P:intracellular sodium ion homeostasis"/>
    <property type="evidence" value="ECO:0007669"/>
    <property type="project" value="TreeGrafter"/>
</dbReference>
<evidence type="ECO:0000256" key="3">
    <source>
        <dbReference type="ARBA" id="ARBA00022553"/>
    </source>
</evidence>
<keyword evidence="10 11" id="KW-0472">Membrane</keyword>
<dbReference type="SMART" id="SM00831">
    <property type="entry name" value="Cation_ATPase_N"/>
    <property type="match status" value="1"/>
</dbReference>
<keyword evidence="7" id="KW-0460">Magnesium</keyword>
<evidence type="ECO:0000259" key="12">
    <source>
        <dbReference type="SMART" id="SM00831"/>
    </source>
</evidence>
<protein>
    <submittedName>
        <fullName evidence="13">ATPase, P-type (Transporting), HAD superfamily, subfamily IC</fullName>
    </submittedName>
</protein>
<dbReference type="EMBL" id="CP001616">
    <property type="protein sequence ID" value="ACQ93391.1"/>
    <property type="molecule type" value="Genomic_DNA"/>
</dbReference>
<accession>C4LFM4</accession>
<feature type="transmembrane region" description="Helical" evidence="11">
    <location>
        <begin position="250"/>
        <end position="269"/>
    </location>
</feature>
<dbReference type="InterPro" id="IPR059000">
    <property type="entry name" value="ATPase_P-type_domA"/>
</dbReference>
<gene>
    <name evidence="13" type="ordered locus">Tola_1781</name>
</gene>
<dbReference type="PANTHER" id="PTHR43294:SF20">
    <property type="entry name" value="P-TYPE ATPASE"/>
    <property type="match status" value="1"/>
</dbReference>
<dbReference type="PROSITE" id="PS00154">
    <property type="entry name" value="ATPASE_E1_E2"/>
    <property type="match status" value="1"/>
</dbReference>
<dbReference type="SUPFAM" id="SSF81660">
    <property type="entry name" value="Metal cation-transporting ATPase, ATP-binding domain N"/>
    <property type="match status" value="1"/>
</dbReference>
<dbReference type="InterPro" id="IPR023214">
    <property type="entry name" value="HAD_sf"/>
</dbReference>
<feature type="transmembrane region" description="Helical" evidence="11">
    <location>
        <begin position="705"/>
        <end position="729"/>
    </location>
</feature>
<dbReference type="OrthoDB" id="5593491at2"/>
<evidence type="ECO:0000256" key="7">
    <source>
        <dbReference type="ARBA" id="ARBA00022842"/>
    </source>
</evidence>
<dbReference type="InterPro" id="IPR004014">
    <property type="entry name" value="ATPase_P-typ_cation-transptr_N"/>
</dbReference>
<dbReference type="GO" id="GO:0012505">
    <property type="term" value="C:endomembrane system"/>
    <property type="evidence" value="ECO:0007669"/>
    <property type="project" value="UniProtKB-SubCell"/>
</dbReference>
<dbReference type="SFLD" id="SFLDF00027">
    <property type="entry name" value="p-type_atpase"/>
    <property type="match status" value="1"/>
</dbReference>
<dbReference type="Pfam" id="PF00689">
    <property type="entry name" value="Cation_ATPase_C"/>
    <property type="match status" value="1"/>
</dbReference>
<dbReference type="Pfam" id="PF08282">
    <property type="entry name" value="Hydrolase_3"/>
    <property type="match status" value="1"/>
</dbReference>
<dbReference type="PANTHER" id="PTHR43294">
    <property type="entry name" value="SODIUM/POTASSIUM-TRANSPORTING ATPASE SUBUNIT ALPHA"/>
    <property type="match status" value="1"/>
</dbReference>
<dbReference type="PRINTS" id="PR00119">
    <property type="entry name" value="CATATPASE"/>
</dbReference>
<dbReference type="InterPro" id="IPR044492">
    <property type="entry name" value="P_typ_ATPase_HD_dom"/>
</dbReference>
<name>C4LFM4_TOLAT</name>
<comment type="subcellular location">
    <subcellularLocation>
        <location evidence="1">Endomembrane system</location>
        <topology evidence="1">Multi-pass membrane protein</topology>
    </subcellularLocation>
</comment>
<feature type="transmembrane region" description="Helical" evidence="11">
    <location>
        <begin position="281"/>
        <end position="305"/>
    </location>
</feature>
<dbReference type="Pfam" id="PF00122">
    <property type="entry name" value="E1-E2_ATPase"/>
    <property type="match status" value="1"/>
</dbReference>
<evidence type="ECO:0000256" key="8">
    <source>
        <dbReference type="ARBA" id="ARBA00022967"/>
    </source>
</evidence>
<reference evidence="13 14" key="2">
    <citation type="journal article" date="2011" name="Stand. Genomic Sci.">
        <title>Complete genome sequence of Tolumonas auensis type strain (TA 4).</title>
        <authorList>
            <person name="Chertkov O."/>
            <person name="Copeland A."/>
            <person name="Lucas S."/>
            <person name="Lapidus A."/>
            <person name="Berry K.W."/>
            <person name="Detter J.C."/>
            <person name="Del Rio T.G."/>
            <person name="Hammon N."/>
            <person name="Dalin E."/>
            <person name="Tice H."/>
            <person name="Pitluck S."/>
            <person name="Richardson P."/>
            <person name="Bruce D."/>
            <person name="Goodwin L."/>
            <person name="Han C."/>
            <person name="Tapia R."/>
            <person name="Saunders E."/>
            <person name="Schmutz J."/>
            <person name="Brettin T."/>
            <person name="Larimer F."/>
            <person name="Land M."/>
            <person name="Hauser L."/>
            <person name="Spring S."/>
            <person name="Rohde M."/>
            <person name="Kyrpides N.C."/>
            <person name="Ivanova N."/>
            <person name="Goker M."/>
            <person name="Beller H.R."/>
            <person name="Klenk H.P."/>
            <person name="Woyke T."/>
        </authorList>
    </citation>
    <scope>NUCLEOTIDE SEQUENCE [LARGE SCALE GENOMIC DNA]</scope>
    <source>
        <strain evidence="14">DSM 9187 / TA4</strain>
    </source>
</reference>
<dbReference type="Gene3D" id="2.70.150.10">
    <property type="entry name" value="Calcium-transporting ATPase, cytoplasmic transduction domain A"/>
    <property type="match status" value="1"/>
</dbReference>
<keyword evidence="9 11" id="KW-1133">Transmembrane helix</keyword>
<dbReference type="eggNOG" id="COG0474">
    <property type="taxonomic scope" value="Bacteria"/>
</dbReference>
<dbReference type="GO" id="GO:0036376">
    <property type="term" value="P:sodium ion export across plasma membrane"/>
    <property type="evidence" value="ECO:0007669"/>
    <property type="project" value="TreeGrafter"/>
</dbReference>
<dbReference type="RefSeq" id="WP_015878862.1">
    <property type="nucleotide sequence ID" value="NC_012691.1"/>
</dbReference>
<feature type="transmembrane region" description="Helical" evidence="11">
    <location>
        <begin position="846"/>
        <end position="866"/>
    </location>
</feature>
<sequence>MTDPAFSSSDFHAQPTSQVLQIVGSQTDGLSDEQVQQRQQKYGANRLTPPPGESNWLKLLRQFNNVLIYVLIVAAVMSWLLGRWTDGGVIFAVVIINGIFGFIQEGKAEQALASIRSMLRVHTHVLRDGVRQQVDSEVLVPGDIVLLESGDRVPADLRLIEGINLAVQESALTGESFSVQKQANPVAPDTPLAERLCMLYAGTLVTQGRARGVITAIGDNTEIGKIGDMLRAVEPMTTPLMKQLGDLGHVLTKAILALSALTFAFGWIWRNYAIDELFMAVVGLAVAAIPEGLPAVITITLAIGVQRMASHNAIIRRLPAVETLGSVSVICTDKTGTLTRNEMSAQSVRLINGELSVSGVGYHPQGDITAEEQPPTEAQQLTLQRLATAAILCNDARFDQESQPWQLHGDPTEGALLILAAKAGLDPASIQQTIPRLAEIPFESSHGYMATLHPAPAGSPQPYQLLLKGAPEKVLEMCTQVWTPAGAYPLHADKWQQAIDSFAARGQRVLALAEADTADAAISIPPNQDGTPDLSAYQFSLLGLVGIMDPPREEARHAIAQCQQAGIRVIMVTGDHASTAAAIGSQLGLSEPLQVLTGSELEQLEDHELQVRAAEIDIVARATPAHKLRLVAALQAGQQVVAMTGDGVNDAPALKRADIGVAMGMKGTEAAKEAAGMVLADDNFATLRTAVLEGRTVYDNLRKALVFLLPTNGGQALVMVAAILLGITLPITPVQILWVNMVSAITLSVPLVFDHAAPDIMKRSPRQSDDSLLNGALLFRIAFVSVLLMVLTLTLYDWSTSHQPDLSRARTVAINSLVVAEMVYLISCRALNHATLDLTSWVGNGYALLAIFALTLMQLALTYVPFMNTLFGTAPIDLQDWLIIIGSCLLLYLLMEVEKQLTPRLFFRNGKK</sequence>
<evidence type="ECO:0000256" key="11">
    <source>
        <dbReference type="SAM" id="Phobius"/>
    </source>
</evidence>
<dbReference type="InterPro" id="IPR008250">
    <property type="entry name" value="ATPase_P-typ_transduc_dom_A_sf"/>
</dbReference>
<dbReference type="Gene3D" id="3.40.1110.10">
    <property type="entry name" value="Calcium-transporting ATPase, cytoplasmic domain N"/>
    <property type="match status" value="1"/>
</dbReference>
<dbReference type="GO" id="GO:0005524">
    <property type="term" value="F:ATP binding"/>
    <property type="evidence" value="ECO:0007669"/>
    <property type="project" value="UniProtKB-KW"/>
</dbReference>
<dbReference type="GO" id="GO:1902600">
    <property type="term" value="P:proton transmembrane transport"/>
    <property type="evidence" value="ECO:0007669"/>
    <property type="project" value="TreeGrafter"/>
</dbReference>
<dbReference type="SUPFAM" id="SSF81653">
    <property type="entry name" value="Calcium ATPase, transduction domain A"/>
    <property type="match status" value="1"/>
</dbReference>
<comment type="similarity">
    <text evidence="2">Belongs to the cation transport ATPase (P-type) (TC 3.A.3) family. Type IIA subfamily.</text>
</comment>
<dbReference type="Gene3D" id="1.20.1110.10">
    <property type="entry name" value="Calcium-transporting ATPase, transmembrane domain"/>
    <property type="match status" value="1"/>
</dbReference>
<feature type="transmembrane region" description="Helical" evidence="11">
    <location>
        <begin position="777"/>
        <end position="796"/>
    </location>
</feature>
<dbReference type="KEGG" id="tau:Tola_1781"/>
<evidence type="ECO:0000256" key="2">
    <source>
        <dbReference type="ARBA" id="ARBA00005675"/>
    </source>
</evidence>
<dbReference type="InterPro" id="IPR001757">
    <property type="entry name" value="P_typ_ATPase"/>
</dbReference>
<feature type="transmembrane region" description="Helical" evidence="11">
    <location>
        <begin position="87"/>
        <end position="103"/>
    </location>
</feature>
<dbReference type="GO" id="GO:0005391">
    <property type="term" value="F:P-type sodium:potassium-exchanging transporter activity"/>
    <property type="evidence" value="ECO:0007669"/>
    <property type="project" value="TreeGrafter"/>
</dbReference>
<organism evidence="13 14">
    <name type="scientific">Tolumonas auensis (strain DSM 9187 / NBRC 110442 / TA 4)</name>
    <dbReference type="NCBI Taxonomy" id="595494"/>
    <lineage>
        <taxon>Bacteria</taxon>
        <taxon>Pseudomonadati</taxon>
        <taxon>Pseudomonadota</taxon>
        <taxon>Gammaproteobacteria</taxon>
        <taxon>Aeromonadales</taxon>
        <taxon>Aeromonadaceae</taxon>
        <taxon>Tolumonas</taxon>
    </lineage>
</organism>
<evidence type="ECO:0000256" key="10">
    <source>
        <dbReference type="ARBA" id="ARBA00023136"/>
    </source>
</evidence>
<evidence type="ECO:0000313" key="14">
    <source>
        <dbReference type="Proteomes" id="UP000009073"/>
    </source>
</evidence>
<dbReference type="HOGENOM" id="CLU_002360_3_0_6"/>
<dbReference type="Pfam" id="PF00690">
    <property type="entry name" value="Cation_ATPase_N"/>
    <property type="match status" value="1"/>
</dbReference>
<dbReference type="InterPro" id="IPR018303">
    <property type="entry name" value="ATPase_P-typ_P_site"/>
</dbReference>
<dbReference type="Gene3D" id="3.40.50.1000">
    <property type="entry name" value="HAD superfamily/HAD-like"/>
    <property type="match status" value="1"/>
</dbReference>
<dbReference type="InterPro" id="IPR023298">
    <property type="entry name" value="ATPase_P-typ_TM_dom_sf"/>
</dbReference>
<feature type="domain" description="Cation-transporting P-type ATPase N-terminal" evidence="12">
    <location>
        <begin position="10"/>
        <end position="83"/>
    </location>
</feature>
<feature type="transmembrane region" description="Helical" evidence="11">
    <location>
        <begin position="63"/>
        <end position="81"/>
    </location>
</feature>
<dbReference type="AlphaFoldDB" id="C4LFM4"/>
<dbReference type="GO" id="GO:0016887">
    <property type="term" value="F:ATP hydrolysis activity"/>
    <property type="evidence" value="ECO:0007669"/>
    <property type="project" value="InterPro"/>
</dbReference>
<keyword evidence="3" id="KW-0597">Phosphoprotein</keyword>
<evidence type="ECO:0000256" key="5">
    <source>
        <dbReference type="ARBA" id="ARBA00022741"/>
    </source>
</evidence>
<feature type="transmembrane region" description="Helical" evidence="11">
    <location>
        <begin position="878"/>
        <end position="895"/>
    </location>
</feature>
<reference evidence="14" key="1">
    <citation type="submission" date="2009-05" db="EMBL/GenBank/DDBJ databases">
        <title>Complete sequence of Tolumonas auensis DSM 9187.</title>
        <authorList>
            <consortium name="US DOE Joint Genome Institute"/>
            <person name="Lucas S."/>
            <person name="Copeland A."/>
            <person name="Lapidus A."/>
            <person name="Glavina del Rio T."/>
            <person name="Tice H."/>
            <person name="Bruce D."/>
            <person name="Goodwin L."/>
            <person name="Pitluck S."/>
            <person name="Chertkov O."/>
            <person name="Brettin T."/>
            <person name="Detter J.C."/>
            <person name="Han C."/>
            <person name="Larimer F."/>
            <person name="Land M."/>
            <person name="Hauser L."/>
            <person name="Kyrpides N."/>
            <person name="Mikhailova N."/>
            <person name="Spring S."/>
            <person name="Beller H."/>
        </authorList>
    </citation>
    <scope>NUCLEOTIDE SEQUENCE [LARGE SCALE GENOMIC DNA]</scope>
    <source>
        <strain evidence="14">DSM 9187 / TA4</strain>
    </source>
</reference>
<dbReference type="GO" id="GO:0005886">
    <property type="term" value="C:plasma membrane"/>
    <property type="evidence" value="ECO:0007669"/>
    <property type="project" value="TreeGrafter"/>
</dbReference>
<keyword evidence="8" id="KW-1278">Translocase</keyword>
<dbReference type="InterPro" id="IPR050510">
    <property type="entry name" value="Cation_transp_ATPase_P-type"/>
</dbReference>
<evidence type="ECO:0000256" key="6">
    <source>
        <dbReference type="ARBA" id="ARBA00022840"/>
    </source>
</evidence>
<dbReference type="Pfam" id="PF13246">
    <property type="entry name" value="Cation_ATPase"/>
    <property type="match status" value="1"/>
</dbReference>
<dbReference type="Proteomes" id="UP000009073">
    <property type="component" value="Chromosome"/>
</dbReference>
<keyword evidence="6" id="KW-0067">ATP-binding</keyword>
<keyword evidence="14" id="KW-1185">Reference proteome</keyword>
<keyword evidence="4 11" id="KW-0812">Transmembrane</keyword>
<dbReference type="SFLD" id="SFLDG00002">
    <property type="entry name" value="C1.7:_P-type_atpase_like"/>
    <property type="match status" value="1"/>
</dbReference>
<dbReference type="SUPFAM" id="SSF81665">
    <property type="entry name" value="Calcium ATPase, transmembrane domain M"/>
    <property type="match status" value="1"/>
</dbReference>
<evidence type="ECO:0000256" key="1">
    <source>
        <dbReference type="ARBA" id="ARBA00004127"/>
    </source>
</evidence>
<dbReference type="PRINTS" id="PR00120">
    <property type="entry name" value="HATPASE"/>
</dbReference>
<dbReference type="SUPFAM" id="SSF56784">
    <property type="entry name" value="HAD-like"/>
    <property type="match status" value="1"/>
</dbReference>
<feature type="transmembrane region" description="Helical" evidence="11">
    <location>
        <begin position="735"/>
        <end position="756"/>
    </location>
</feature>
<feature type="transmembrane region" description="Helical" evidence="11">
    <location>
        <begin position="808"/>
        <end position="826"/>
    </location>
</feature>
<dbReference type="InterPro" id="IPR036412">
    <property type="entry name" value="HAD-like_sf"/>
</dbReference>
<dbReference type="InterPro" id="IPR006068">
    <property type="entry name" value="ATPase_P-typ_cation-transptr_C"/>
</dbReference>